<dbReference type="OrthoDB" id="272703at2759"/>
<dbReference type="AlphaFoldDB" id="A0A9D4ZRK6"/>
<feature type="region of interest" description="Disordered" evidence="3">
    <location>
        <begin position="84"/>
        <end position="207"/>
    </location>
</feature>
<keyword evidence="6" id="KW-1185">Reference proteome</keyword>
<name>A0A9D4ZRK6_ADICA</name>
<dbReference type="SUPFAM" id="SSF54928">
    <property type="entry name" value="RNA-binding domain, RBD"/>
    <property type="match status" value="1"/>
</dbReference>
<comment type="caution">
    <text evidence="5">The sequence shown here is derived from an EMBL/GenBank/DDBJ whole genome shotgun (WGS) entry which is preliminary data.</text>
</comment>
<dbReference type="GO" id="GO:0003723">
    <property type="term" value="F:RNA binding"/>
    <property type="evidence" value="ECO:0007669"/>
    <property type="project" value="UniProtKB-UniRule"/>
</dbReference>
<dbReference type="SMART" id="SM00361">
    <property type="entry name" value="RRM_1"/>
    <property type="match status" value="1"/>
</dbReference>
<reference evidence="5" key="1">
    <citation type="submission" date="2021-01" db="EMBL/GenBank/DDBJ databases">
        <title>Adiantum capillus-veneris genome.</title>
        <authorList>
            <person name="Fang Y."/>
            <person name="Liao Q."/>
        </authorList>
    </citation>
    <scope>NUCLEOTIDE SEQUENCE</scope>
    <source>
        <strain evidence="5">H3</strain>
        <tissue evidence="5">Leaf</tissue>
    </source>
</reference>
<dbReference type="SMART" id="SM00360">
    <property type="entry name" value="RRM"/>
    <property type="match status" value="1"/>
</dbReference>
<dbReference type="CDD" id="cd21608">
    <property type="entry name" value="RRM2_NsCP33_like"/>
    <property type="match status" value="1"/>
</dbReference>
<dbReference type="PROSITE" id="PS50102">
    <property type="entry name" value="RRM"/>
    <property type="match status" value="1"/>
</dbReference>
<dbReference type="Gene3D" id="3.30.70.330">
    <property type="match status" value="1"/>
</dbReference>
<dbReference type="PANTHER" id="PTHR48027">
    <property type="entry name" value="HETEROGENEOUS NUCLEAR RIBONUCLEOPROTEIN 87F-RELATED"/>
    <property type="match status" value="1"/>
</dbReference>
<organism evidence="5 6">
    <name type="scientific">Adiantum capillus-veneris</name>
    <name type="common">Maidenhair fern</name>
    <dbReference type="NCBI Taxonomy" id="13818"/>
    <lineage>
        <taxon>Eukaryota</taxon>
        <taxon>Viridiplantae</taxon>
        <taxon>Streptophyta</taxon>
        <taxon>Embryophyta</taxon>
        <taxon>Tracheophyta</taxon>
        <taxon>Polypodiopsida</taxon>
        <taxon>Polypodiidae</taxon>
        <taxon>Polypodiales</taxon>
        <taxon>Pteridineae</taxon>
        <taxon>Pteridaceae</taxon>
        <taxon>Vittarioideae</taxon>
        <taxon>Adiantum</taxon>
    </lineage>
</organism>
<feature type="compositionally biased region" description="Basic and acidic residues" evidence="3">
    <location>
        <begin position="91"/>
        <end position="120"/>
    </location>
</feature>
<dbReference type="EMBL" id="JABFUD020000002">
    <property type="protein sequence ID" value="KAI5083017.1"/>
    <property type="molecule type" value="Genomic_DNA"/>
</dbReference>
<evidence type="ECO:0000313" key="6">
    <source>
        <dbReference type="Proteomes" id="UP000886520"/>
    </source>
</evidence>
<feature type="compositionally biased region" description="Acidic residues" evidence="3">
    <location>
        <begin position="327"/>
        <end position="346"/>
    </location>
</feature>
<evidence type="ECO:0000256" key="2">
    <source>
        <dbReference type="PROSITE-ProRule" id="PRU00176"/>
    </source>
</evidence>
<protein>
    <recommendedName>
        <fullName evidence="4">RRM domain-containing protein</fullName>
    </recommendedName>
</protein>
<evidence type="ECO:0000256" key="1">
    <source>
        <dbReference type="ARBA" id="ARBA00022884"/>
    </source>
</evidence>
<proteinExistence type="predicted"/>
<accession>A0A9D4ZRK6</accession>
<evidence type="ECO:0000256" key="3">
    <source>
        <dbReference type="SAM" id="MobiDB-lite"/>
    </source>
</evidence>
<sequence>MAMDDDNSVYVGGLSFDTTEDALRDKFEEFGSIVAVKIIIDKESGTSRGYGFITFTNPRAATKAINNMNGGSIEGRTIRVNEATAKSGNRFGRDNGRFAGVRDRGRGRDNRDFRFRDRGGNARQFSPPRNRRLSPGAYHSDRGRLPTHRRSRSPQGGRSLSRSASPIGRQDNRSSPSPSPRSSDRLQSTDGANKKHIKLNKKAAKEREEELIKIKDDLEKANQRRDELRIRLASLEEENASKDSQITELQTKSQKLEESLTAAVAATSQKQTQLLKLQRAFLQVRNCAEQLRVSENELQALIDGAAREANITGAELHEKRGAKLGLESEDVEWRDDEDAGPVNIDD</sequence>
<feature type="compositionally biased region" description="Polar residues" evidence="3">
    <location>
        <begin position="153"/>
        <end position="164"/>
    </location>
</feature>
<gene>
    <name evidence="5" type="ORF">GOP47_0002760</name>
</gene>
<dbReference type="InterPro" id="IPR012677">
    <property type="entry name" value="Nucleotide-bd_a/b_plait_sf"/>
</dbReference>
<dbReference type="Pfam" id="PF00076">
    <property type="entry name" value="RRM_1"/>
    <property type="match status" value="1"/>
</dbReference>
<dbReference type="InterPro" id="IPR035979">
    <property type="entry name" value="RBD_domain_sf"/>
</dbReference>
<dbReference type="InterPro" id="IPR048289">
    <property type="entry name" value="RRM2_NsCP33-like"/>
</dbReference>
<dbReference type="InterPro" id="IPR003954">
    <property type="entry name" value="RRM_euk-type"/>
</dbReference>
<keyword evidence="1 2" id="KW-0694">RNA-binding</keyword>
<feature type="region of interest" description="Disordered" evidence="3">
    <location>
        <begin position="320"/>
        <end position="346"/>
    </location>
</feature>
<evidence type="ECO:0000259" key="4">
    <source>
        <dbReference type="PROSITE" id="PS50102"/>
    </source>
</evidence>
<evidence type="ECO:0000313" key="5">
    <source>
        <dbReference type="EMBL" id="KAI5083017.1"/>
    </source>
</evidence>
<dbReference type="InterPro" id="IPR000504">
    <property type="entry name" value="RRM_dom"/>
</dbReference>
<feature type="domain" description="RRM" evidence="4">
    <location>
        <begin position="7"/>
        <end position="85"/>
    </location>
</feature>
<dbReference type="Proteomes" id="UP000886520">
    <property type="component" value="Chromosome 3"/>
</dbReference>
<dbReference type="InterPro" id="IPR052462">
    <property type="entry name" value="SLIRP/GR-RBP-like"/>
</dbReference>